<dbReference type="Proteomes" id="UP000536746">
    <property type="component" value="Unassembled WGS sequence"/>
</dbReference>
<proteinExistence type="inferred from homology"/>
<reference evidence="2 5" key="2">
    <citation type="journal article" date="2020" name="Front. Plant Sci.">
        <title>Isolation of Rhizosphere Bacteria That Improve Quality and Water Stress Tolerance in Greenhouse Ornamentals.</title>
        <authorList>
            <person name="Nordstedt N.P."/>
            <person name="Jones M.L."/>
        </authorList>
    </citation>
    <scope>NUCLEOTIDE SEQUENCE [LARGE SCALE GENOMIC DNA]</scope>
    <source>
        <strain evidence="2 5">C6C2</strain>
    </source>
</reference>
<dbReference type="GO" id="GO:0030497">
    <property type="term" value="P:fatty acid elongation"/>
    <property type="evidence" value="ECO:0007669"/>
    <property type="project" value="TreeGrafter"/>
</dbReference>
<dbReference type="PANTHER" id="PTHR42760">
    <property type="entry name" value="SHORT-CHAIN DEHYDROGENASES/REDUCTASES FAMILY MEMBER"/>
    <property type="match status" value="1"/>
</dbReference>
<dbReference type="Pfam" id="PF13561">
    <property type="entry name" value="adh_short_C2"/>
    <property type="match status" value="1"/>
</dbReference>
<dbReference type="Proteomes" id="UP000197596">
    <property type="component" value="Unassembled WGS sequence"/>
</dbReference>
<sequence>MAYANAHYDFKGCVAVVTGGNGGIGAAISERLAKAGAQVVCWDLKANPASPYRQYEVDIADPASTDAAAKQLLADLGRIDFLVNNAGYAGSTVPLDEYDVAEWHRIVNVNLLGVFHACRSVVPAMRAAGSGRIVNIASLAGKEGTPNASAYSAAKAGVLALTKSLGKELANAGVLVNALAPAAVKTQLLEQMAPAHVQNMINKSPMGRLGTVDEVAEMVAWLCSGSCTFNTGAVFDLSGGRATY</sequence>
<dbReference type="PANTHER" id="PTHR42760:SF129">
    <property type="entry name" value="OXIDOREDUCTASE"/>
    <property type="match status" value="1"/>
</dbReference>
<dbReference type="FunFam" id="3.40.50.720:FF:000084">
    <property type="entry name" value="Short-chain dehydrogenase reductase"/>
    <property type="match status" value="1"/>
</dbReference>
<evidence type="ECO:0000313" key="3">
    <source>
        <dbReference type="EMBL" id="OWY27410.1"/>
    </source>
</evidence>
<evidence type="ECO:0000313" key="2">
    <source>
        <dbReference type="EMBL" id="NUU02959.1"/>
    </source>
</evidence>
<comment type="caution">
    <text evidence="3">The sequence shown here is derived from an EMBL/GenBank/DDBJ whole genome shotgun (WGS) entry which is preliminary data.</text>
</comment>
<evidence type="ECO:0000256" key="1">
    <source>
        <dbReference type="ARBA" id="ARBA00006484"/>
    </source>
</evidence>
<keyword evidence="5" id="KW-1185">Reference proteome</keyword>
<name>A0A246WM41_9BURK</name>
<gene>
    <name evidence="3" type="ORF">CEJ42_20420</name>
    <name evidence="2" type="ORF">HNO84_15245</name>
</gene>
<dbReference type="EMBL" id="JABFMT010000016">
    <property type="protein sequence ID" value="NUU02959.1"/>
    <property type="molecule type" value="Genomic_DNA"/>
</dbReference>
<dbReference type="AlphaFoldDB" id="A0A246WM41"/>
<comment type="similarity">
    <text evidence="1">Belongs to the short-chain dehydrogenases/reductases (SDR) family.</text>
</comment>
<reference evidence="3 4" key="1">
    <citation type="submission" date="2017-06" db="EMBL/GenBank/DDBJ databases">
        <title>Herbaspirillum phytohormonus sp. nov., isolated from the root nodule of Robinia pseudoacacia in lead-zinc mine.</title>
        <authorList>
            <person name="Fan M."/>
            <person name="Lin Y."/>
        </authorList>
    </citation>
    <scope>NUCLEOTIDE SEQUENCE [LARGE SCALE GENOMIC DNA]</scope>
    <source>
        <strain evidence="3 4">HZ10</strain>
    </source>
</reference>
<dbReference type="GO" id="GO:0016616">
    <property type="term" value="F:oxidoreductase activity, acting on the CH-OH group of donors, NAD or NADP as acceptor"/>
    <property type="evidence" value="ECO:0007669"/>
    <property type="project" value="TreeGrafter"/>
</dbReference>
<dbReference type="SUPFAM" id="SSF51735">
    <property type="entry name" value="NAD(P)-binding Rossmann-fold domains"/>
    <property type="match status" value="1"/>
</dbReference>
<dbReference type="EMBL" id="NJGU01000011">
    <property type="protein sequence ID" value="OWY27410.1"/>
    <property type="molecule type" value="Genomic_DNA"/>
</dbReference>
<dbReference type="Gene3D" id="3.40.50.720">
    <property type="entry name" value="NAD(P)-binding Rossmann-like Domain"/>
    <property type="match status" value="1"/>
</dbReference>
<dbReference type="InterPro" id="IPR020904">
    <property type="entry name" value="Sc_DH/Rdtase_CS"/>
</dbReference>
<evidence type="ECO:0000313" key="4">
    <source>
        <dbReference type="Proteomes" id="UP000197596"/>
    </source>
</evidence>
<dbReference type="InterPro" id="IPR036291">
    <property type="entry name" value="NAD(P)-bd_dom_sf"/>
</dbReference>
<dbReference type="OrthoDB" id="9786435at2"/>
<dbReference type="InterPro" id="IPR002347">
    <property type="entry name" value="SDR_fam"/>
</dbReference>
<dbReference type="PRINTS" id="PR00081">
    <property type="entry name" value="GDHRDH"/>
</dbReference>
<evidence type="ECO:0000313" key="5">
    <source>
        <dbReference type="Proteomes" id="UP000536746"/>
    </source>
</evidence>
<accession>A0A246WM41</accession>
<dbReference type="CDD" id="cd05233">
    <property type="entry name" value="SDR_c"/>
    <property type="match status" value="1"/>
</dbReference>
<protein>
    <submittedName>
        <fullName evidence="3">3-oxoacyl-ACP reductase</fullName>
    </submittedName>
    <submittedName>
        <fullName evidence="2">SDR family oxidoreductase</fullName>
    </submittedName>
</protein>
<dbReference type="PROSITE" id="PS00061">
    <property type="entry name" value="ADH_SHORT"/>
    <property type="match status" value="1"/>
</dbReference>
<organism evidence="3 4">
    <name type="scientific">Herbaspirillum robiniae</name>
    <dbReference type="NCBI Taxonomy" id="2014887"/>
    <lineage>
        <taxon>Bacteria</taxon>
        <taxon>Pseudomonadati</taxon>
        <taxon>Pseudomonadota</taxon>
        <taxon>Betaproteobacteria</taxon>
        <taxon>Burkholderiales</taxon>
        <taxon>Oxalobacteraceae</taxon>
        <taxon>Herbaspirillum</taxon>
    </lineage>
</organism>
<dbReference type="RefSeq" id="WP_079216845.1">
    <property type="nucleotide sequence ID" value="NZ_CP018845.1"/>
</dbReference>
<dbReference type="PRINTS" id="PR00080">
    <property type="entry name" value="SDRFAMILY"/>
</dbReference>